<dbReference type="InterPro" id="IPR000182">
    <property type="entry name" value="GNAT_dom"/>
</dbReference>
<dbReference type="Proteomes" id="UP000184436">
    <property type="component" value="Unassembled WGS sequence"/>
</dbReference>
<feature type="domain" description="N-acetyltransferase" evidence="3">
    <location>
        <begin position="8"/>
        <end position="145"/>
    </location>
</feature>
<evidence type="ECO:0000259" key="3">
    <source>
        <dbReference type="PROSITE" id="PS51186"/>
    </source>
</evidence>
<accession>A0A1M4VN76</accession>
<keyword evidence="4" id="KW-0687">Ribonucleoprotein</keyword>
<evidence type="ECO:0000313" key="5">
    <source>
        <dbReference type="Proteomes" id="UP000184436"/>
    </source>
</evidence>
<keyword evidence="2" id="KW-0012">Acyltransferase</keyword>
<organism evidence="4 5">
    <name type="scientific">Bacteroides faecichinchillae</name>
    <dbReference type="NCBI Taxonomy" id="871325"/>
    <lineage>
        <taxon>Bacteria</taxon>
        <taxon>Pseudomonadati</taxon>
        <taxon>Bacteroidota</taxon>
        <taxon>Bacteroidia</taxon>
        <taxon>Bacteroidales</taxon>
        <taxon>Bacteroidaceae</taxon>
        <taxon>Bacteroides</taxon>
    </lineage>
</organism>
<dbReference type="GO" id="GO:0016747">
    <property type="term" value="F:acyltransferase activity, transferring groups other than amino-acyl groups"/>
    <property type="evidence" value="ECO:0007669"/>
    <property type="project" value="InterPro"/>
</dbReference>
<dbReference type="PANTHER" id="PTHR43800:SF1">
    <property type="entry name" value="PEPTIDYL-LYSINE N-ACETYLTRANSFERASE YJAB"/>
    <property type="match status" value="1"/>
</dbReference>
<dbReference type="PROSITE" id="PS51186">
    <property type="entry name" value="GNAT"/>
    <property type="match status" value="1"/>
</dbReference>
<gene>
    <name evidence="4" type="ORF">SAMN05444349_10550</name>
</gene>
<dbReference type="Gene3D" id="3.40.630.30">
    <property type="match status" value="1"/>
</dbReference>
<dbReference type="STRING" id="871325.SAMN05444349_10550"/>
<sequence>MISQPTLQDYKELTLLWEASVRNTHHFLTEENIQYYKPLVREQYLPAVDLYIIRREDNRIVAFMGLSDELIEMLFVHPDAQGKGYGKQLIDFAVNKKQIIKVDVNEQNEKALQFYLNRGFDVIGRDATDSSGKPFPILHMEITAPFVNQLSKRFHIEDIHSLIYQIKYNSSRKEELYQLIFDKDNYISYQALWTCSHFPSSERKWLESKQEGLIDEVLHCPHSGKRRILLQLLEKQSFKDTTRVDFLDFCLNHMLSKQEPPGIQSLCIKLAYKLCQPIPELLQEFWMMIEIAKEEQGSAAVKSVIRNLSKKKKQKE</sequence>
<dbReference type="InterPro" id="IPR016181">
    <property type="entry name" value="Acyl_CoA_acyltransferase"/>
</dbReference>
<dbReference type="OrthoDB" id="9788916at2"/>
<keyword evidence="5" id="KW-1185">Reference proteome</keyword>
<proteinExistence type="predicted"/>
<dbReference type="EMBL" id="FQVD01000005">
    <property type="protein sequence ID" value="SHE70303.1"/>
    <property type="molecule type" value="Genomic_DNA"/>
</dbReference>
<dbReference type="PANTHER" id="PTHR43800">
    <property type="entry name" value="PEPTIDYL-LYSINE N-ACETYLTRANSFERASE YJAB"/>
    <property type="match status" value="1"/>
</dbReference>
<dbReference type="AlphaFoldDB" id="A0A1M4VN76"/>
<evidence type="ECO:0000256" key="1">
    <source>
        <dbReference type="ARBA" id="ARBA00022679"/>
    </source>
</evidence>
<name>A0A1M4VN76_9BACE</name>
<evidence type="ECO:0000313" key="4">
    <source>
        <dbReference type="EMBL" id="SHE70303.1"/>
    </source>
</evidence>
<dbReference type="SUPFAM" id="SSF55729">
    <property type="entry name" value="Acyl-CoA N-acyltransferases (Nat)"/>
    <property type="match status" value="1"/>
</dbReference>
<dbReference type="GO" id="GO:0005840">
    <property type="term" value="C:ribosome"/>
    <property type="evidence" value="ECO:0007669"/>
    <property type="project" value="UniProtKB-KW"/>
</dbReference>
<evidence type="ECO:0000256" key="2">
    <source>
        <dbReference type="ARBA" id="ARBA00023315"/>
    </source>
</evidence>
<dbReference type="CDD" id="cd04301">
    <property type="entry name" value="NAT_SF"/>
    <property type="match status" value="1"/>
</dbReference>
<reference evidence="4 5" key="1">
    <citation type="submission" date="2016-11" db="EMBL/GenBank/DDBJ databases">
        <authorList>
            <person name="Jaros S."/>
            <person name="Januszkiewicz K."/>
            <person name="Wedrychowicz H."/>
        </authorList>
    </citation>
    <scope>NUCLEOTIDE SEQUENCE [LARGE SCALE GENOMIC DNA]</scope>
    <source>
        <strain evidence="4 5">DSM 26883</strain>
    </source>
</reference>
<protein>
    <submittedName>
        <fullName evidence="4">Ribosomal protein S18 acetylase RimI</fullName>
    </submittedName>
</protein>
<dbReference type="Pfam" id="PF13508">
    <property type="entry name" value="Acetyltransf_7"/>
    <property type="match status" value="1"/>
</dbReference>
<keyword evidence="4" id="KW-0689">Ribosomal protein</keyword>
<keyword evidence="1" id="KW-0808">Transferase</keyword>